<comment type="caution">
    <text evidence="1">The sequence shown here is derived from an EMBL/GenBank/DDBJ whole genome shotgun (WGS) entry which is preliminary data.</text>
</comment>
<gene>
    <name evidence="1" type="ORF">B0188_10935</name>
</gene>
<accession>A0A1T0ATW2</accession>
<dbReference type="Proteomes" id="UP000190023">
    <property type="component" value="Unassembled WGS sequence"/>
</dbReference>
<dbReference type="STRING" id="123822.B0188_10935"/>
<evidence type="ECO:0000313" key="1">
    <source>
        <dbReference type="EMBL" id="OOS00004.1"/>
    </source>
</evidence>
<reference evidence="1 2" key="1">
    <citation type="submission" date="2017-02" db="EMBL/GenBank/DDBJ databases">
        <title>Draft genome sequence of Haemophilus felis CCUG 31170 type strain.</title>
        <authorList>
            <person name="Engstrom-Jakobsson H."/>
            <person name="Salva-Serra F."/>
            <person name="Thorell K."/>
            <person name="Gonzales-Siles L."/>
            <person name="Karlsson R."/>
            <person name="Boulund F."/>
            <person name="Engstrand L."/>
            <person name="Kristiansson E."/>
            <person name="Moore E."/>
        </authorList>
    </citation>
    <scope>NUCLEOTIDE SEQUENCE [LARGE SCALE GENOMIC DNA]</scope>
    <source>
        <strain evidence="1 2">CCUG 31170</strain>
    </source>
</reference>
<proteinExistence type="predicted"/>
<dbReference type="AlphaFoldDB" id="A0A1T0ATW2"/>
<dbReference type="OrthoDB" id="8603051at2"/>
<organism evidence="1 2">
    <name type="scientific">[Haemophilus] felis</name>
    <dbReference type="NCBI Taxonomy" id="123822"/>
    <lineage>
        <taxon>Bacteria</taxon>
        <taxon>Pseudomonadati</taxon>
        <taxon>Pseudomonadota</taxon>
        <taxon>Gammaproteobacteria</taxon>
        <taxon>Pasteurellales</taxon>
        <taxon>Pasteurellaceae</taxon>
    </lineage>
</organism>
<keyword evidence="2" id="KW-1185">Reference proteome</keyword>
<sequence length="120" mass="13901">MKKLATLLVCCCLSACELMGMHKCDALSGWCVSSKFEYFEYYSWYTEKEIKHTKSGGYKFEMKNRDIEIENKKRILLSCHIEPKSGAILNGFSKEKAYLCAYSKGLCTPYEKEYIEVNCK</sequence>
<dbReference type="EMBL" id="MUYB01000057">
    <property type="protein sequence ID" value="OOS00004.1"/>
    <property type="molecule type" value="Genomic_DNA"/>
</dbReference>
<protein>
    <submittedName>
        <fullName evidence="1">Uncharacterized protein</fullName>
    </submittedName>
</protein>
<evidence type="ECO:0000313" key="2">
    <source>
        <dbReference type="Proteomes" id="UP000190023"/>
    </source>
</evidence>
<name>A0A1T0ATW2_9PAST</name>